<protein>
    <recommendedName>
        <fullName evidence="2">undecaprenyl-diphosphate phosphatase</fullName>
        <ecNumber evidence="2">3.6.1.27</ecNumber>
    </recommendedName>
    <alternativeName>
        <fullName evidence="8">Undecaprenyl pyrophosphate phosphatase</fullName>
    </alternativeName>
</protein>
<keyword evidence="6 10" id="KW-1133">Transmembrane helix</keyword>
<evidence type="ECO:0000256" key="7">
    <source>
        <dbReference type="ARBA" id="ARBA00023136"/>
    </source>
</evidence>
<sequence>MNAFLQRVHQIDTLAFMWLHVTKQFRYRRTVRWISRCGDGPLYIAIALSLIAFEVPDSQTFLFMGLCCYALDVGLYLILKNVIKRDRPSVNIEVFESWITPSDKFSFPSGHTAAAFVFAYLVLLFFPAFALAAYFLACMIGTSRVLLGVHYPTDILAGALLGTLCALVGSVVYTGMMG</sequence>
<evidence type="ECO:0000313" key="13">
    <source>
        <dbReference type="Proteomes" id="UP001168380"/>
    </source>
</evidence>
<dbReference type="Gene3D" id="1.20.144.10">
    <property type="entry name" value="Phosphatidic acid phosphatase type 2/haloperoxidase"/>
    <property type="match status" value="1"/>
</dbReference>
<dbReference type="EC" id="3.6.1.27" evidence="2"/>
<comment type="subcellular location">
    <subcellularLocation>
        <location evidence="1">Cell membrane</location>
        <topology evidence="1">Multi-pass membrane protein</topology>
    </subcellularLocation>
</comment>
<evidence type="ECO:0000256" key="6">
    <source>
        <dbReference type="ARBA" id="ARBA00022989"/>
    </source>
</evidence>
<organism evidence="12 13">
    <name type="scientific">Gilvimarinus algae</name>
    <dbReference type="NCBI Taxonomy" id="3058037"/>
    <lineage>
        <taxon>Bacteria</taxon>
        <taxon>Pseudomonadati</taxon>
        <taxon>Pseudomonadota</taxon>
        <taxon>Gammaproteobacteria</taxon>
        <taxon>Cellvibrionales</taxon>
        <taxon>Cellvibrionaceae</taxon>
        <taxon>Gilvimarinus</taxon>
    </lineage>
</organism>
<dbReference type="PANTHER" id="PTHR14969">
    <property type="entry name" value="SPHINGOSINE-1-PHOSPHATE PHOSPHOHYDROLASE"/>
    <property type="match status" value="1"/>
</dbReference>
<dbReference type="SMART" id="SM00014">
    <property type="entry name" value="acidPPc"/>
    <property type="match status" value="1"/>
</dbReference>
<evidence type="ECO:0000256" key="8">
    <source>
        <dbReference type="ARBA" id="ARBA00032707"/>
    </source>
</evidence>
<keyword evidence="4 10" id="KW-0812">Transmembrane</keyword>
<comment type="caution">
    <text evidence="12">The sequence shown here is derived from an EMBL/GenBank/DDBJ whole genome shotgun (WGS) entry which is preliminary data.</text>
</comment>
<gene>
    <name evidence="12" type="ORF">QWI16_12400</name>
</gene>
<evidence type="ECO:0000256" key="9">
    <source>
        <dbReference type="ARBA" id="ARBA00047594"/>
    </source>
</evidence>
<feature type="transmembrane region" description="Helical" evidence="10">
    <location>
        <begin position="113"/>
        <end position="135"/>
    </location>
</feature>
<dbReference type="PANTHER" id="PTHR14969:SF62">
    <property type="entry name" value="DECAPRENYLPHOSPHORYL-5-PHOSPHORIBOSE PHOSPHATASE RV3807C-RELATED"/>
    <property type="match status" value="1"/>
</dbReference>
<dbReference type="EMBL" id="JAULRT010000059">
    <property type="protein sequence ID" value="MDO3382971.1"/>
    <property type="molecule type" value="Genomic_DNA"/>
</dbReference>
<evidence type="ECO:0000256" key="5">
    <source>
        <dbReference type="ARBA" id="ARBA00022801"/>
    </source>
</evidence>
<dbReference type="InterPro" id="IPR036938">
    <property type="entry name" value="PAP2/HPO_sf"/>
</dbReference>
<comment type="catalytic activity">
    <reaction evidence="9">
        <text>di-trans,octa-cis-undecaprenyl diphosphate + H2O = di-trans,octa-cis-undecaprenyl phosphate + phosphate + H(+)</text>
        <dbReference type="Rhea" id="RHEA:28094"/>
        <dbReference type="ChEBI" id="CHEBI:15377"/>
        <dbReference type="ChEBI" id="CHEBI:15378"/>
        <dbReference type="ChEBI" id="CHEBI:43474"/>
        <dbReference type="ChEBI" id="CHEBI:58405"/>
        <dbReference type="ChEBI" id="CHEBI:60392"/>
        <dbReference type="EC" id="3.6.1.27"/>
    </reaction>
</comment>
<reference evidence="12" key="1">
    <citation type="submission" date="2023-07" db="EMBL/GenBank/DDBJ databases">
        <title>Gilvimarinus algae sp. nov., isolated from the surface of Kelp.</title>
        <authorList>
            <person name="Sun Y.Y."/>
            <person name="Gong Y."/>
            <person name="Du Z.J."/>
        </authorList>
    </citation>
    <scope>NUCLEOTIDE SEQUENCE</scope>
    <source>
        <strain evidence="12">SDUM040014</strain>
    </source>
</reference>
<dbReference type="InterPro" id="IPR000326">
    <property type="entry name" value="PAP2/HPO"/>
</dbReference>
<keyword evidence="7 10" id="KW-0472">Membrane</keyword>
<keyword evidence="13" id="KW-1185">Reference proteome</keyword>
<accession>A0ABT8TGB6</accession>
<dbReference type="RefSeq" id="WP_302713559.1">
    <property type="nucleotide sequence ID" value="NZ_JAULRT010000059.1"/>
</dbReference>
<feature type="transmembrane region" description="Helical" evidence="10">
    <location>
        <begin position="59"/>
        <end position="79"/>
    </location>
</feature>
<evidence type="ECO:0000313" key="12">
    <source>
        <dbReference type="EMBL" id="MDO3382971.1"/>
    </source>
</evidence>
<evidence type="ECO:0000256" key="1">
    <source>
        <dbReference type="ARBA" id="ARBA00004651"/>
    </source>
</evidence>
<dbReference type="SUPFAM" id="SSF48317">
    <property type="entry name" value="Acid phosphatase/Vanadium-dependent haloperoxidase"/>
    <property type="match status" value="1"/>
</dbReference>
<proteinExistence type="predicted"/>
<evidence type="ECO:0000256" key="3">
    <source>
        <dbReference type="ARBA" id="ARBA00022475"/>
    </source>
</evidence>
<feature type="transmembrane region" description="Helical" evidence="10">
    <location>
        <begin position="33"/>
        <end position="53"/>
    </location>
</feature>
<keyword evidence="5" id="KW-0378">Hydrolase</keyword>
<evidence type="ECO:0000259" key="11">
    <source>
        <dbReference type="SMART" id="SM00014"/>
    </source>
</evidence>
<evidence type="ECO:0000256" key="10">
    <source>
        <dbReference type="SAM" id="Phobius"/>
    </source>
</evidence>
<evidence type="ECO:0000256" key="2">
    <source>
        <dbReference type="ARBA" id="ARBA00012374"/>
    </source>
</evidence>
<name>A0ABT8TGB6_9GAMM</name>
<keyword evidence="3" id="KW-1003">Cell membrane</keyword>
<feature type="domain" description="Phosphatidic acid phosphatase type 2/haloperoxidase" evidence="11">
    <location>
        <begin position="61"/>
        <end position="170"/>
    </location>
</feature>
<dbReference type="Proteomes" id="UP001168380">
    <property type="component" value="Unassembled WGS sequence"/>
</dbReference>
<evidence type="ECO:0000256" key="4">
    <source>
        <dbReference type="ARBA" id="ARBA00022692"/>
    </source>
</evidence>
<feature type="transmembrane region" description="Helical" evidence="10">
    <location>
        <begin position="155"/>
        <end position="176"/>
    </location>
</feature>
<dbReference type="Pfam" id="PF01569">
    <property type="entry name" value="PAP2"/>
    <property type="match status" value="1"/>
</dbReference>